<dbReference type="Gene3D" id="3.60.15.10">
    <property type="entry name" value="Ribonuclease Z/Hydroxyacylglutathione hydrolase-like"/>
    <property type="match status" value="1"/>
</dbReference>
<organism evidence="3 4">
    <name type="scientific">Amaricoccus solimangrovi</name>
    <dbReference type="NCBI Taxonomy" id="2589815"/>
    <lineage>
        <taxon>Bacteria</taxon>
        <taxon>Pseudomonadati</taxon>
        <taxon>Pseudomonadota</taxon>
        <taxon>Alphaproteobacteria</taxon>
        <taxon>Rhodobacterales</taxon>
        <taxon>Paracoccaceae</taxon>
        <taxon>Amaricoccus</taxon>
    </lineage>
</organism>
<evidence type="ECO:0000259" key="2">
    <source>
        <dbReference type="SMART" id="SM00849"/>
    </source>
</evidence>
<keyword evidence="4" id="KW-1185">Reference proteome</keyword>
<dbReference type="Proteomes" id="UP000319255">
    <property type="component" value="Unassembled WGS sequence"/>
</dbReference>
<dbReference type="RefSeq" id="WP_140453387.1">
    <property type="nucleotide sequence ID" value="NZ_VFRP01000004.1"/>
</dbReference>
<evidence type="ECO:0000313" key="3">
    <source>
        <dbReference type="EMBL" id="TPE52145.1"/>
    </source>
</evidence>
<dbReference type="GO" id="GO:0017001">
    <property type="term" value="P:antibiotic catabolic process"/>
    <property type="evidence" value="ECO:0007669"/>
    <property type="project" value="UniProtKB-ARBA"/>
</dbReference>
<name>A0A501WV09_9RHOB</name>
<dbReference type="Pfam" id="PF00753">
    <property type="entry name" value="Lactamase_B"/>
    <property type="match status" value="1"/>
</dbReference>
<dbReference type="InterPro" id="IPR030829">
    <property type="entry name" value="SoxH-rel_PQQ_2"/>
</dbReference>
<dbReference type="InterPro" id="IPR036866">
    <property type="entry name" value="RibonucZ/Hydroxyglut_hydro"/>
</dbReference>
<dbReference type="InterPro" id="IPR001279">
    <property type="entry name" value="Metallo-B-lactamas"/>
</dbReference>
<evidence type="ECO:0000313" key="4">
    <source>
        <dbReference type="Proteomes" id="UP000319255"/>
    </source>
</evidence>
<dbReference type="SUPFAM" id="SSF56281">
    <property type="entry name" value="Metallo-hydrolase/oxidoreductase"/>
    <property type="match status" value="1"/>
</dbReference>
<dbReference type="GO" id="GO:0016787">
    <property type="term" value="F:hydrolase activity"/>
    <property type="evidence" value="ECO:0007669"/>
    <property type="project" value="UniProtKB-KW"/>
</dbReference>
<dbReference type="NCBIfam" id="TIGR04559">
    <property type="entry name" value="SoxH_rel_PQQ_2"/>
    <property type="match status" value="1"/>
</dbReference>
<dbReference type="OrthoDB" id="420651at2"/>
<accession>A0A501WV09</accession>
<comment type="caution">
    <text evidence="3">The sequence shown here is derived from an EMBL/GenBank/DDBJ whole genome shotgun (WGS) entry which is preliminary data.</text>
</comment>
<dbReference type="InterPro" id="IPR050855">
    <property type="entry name" value="NDM-1-like"/>
</dbReference>
<keyword evidence="3" id="KW-0378">Hydrolase</keyword>
<dbReference type="SMART" id="SM00849">
    <property type="entry name" value="Lactamase_B"/>
    <property type="match status" value="1"/>
</dbReference>
<reference evidence="3 4" key="1">
    <citation type="submission" date="2019-06" db="EMBL/GenBank/DDBJ databases">
        <title>A novel bacterium of genus Amaricoccus, isolated from marine sediment.</title>
        <authorList>
            <person name="Huang H."/>
            <person name="Mo K."/>
            <person name="Hu Y."/>
        </authorList>
    </citation>
    <scope>NUCLEOTIDE SEQUENCE [LARGE SCALE GENOMIC DNA]</scope>
    <source>
        <strain evidence="3 4">HB172011</strain>
    </source>
</reference>
<dbReference type="EMBL" id="VFRP01000004">
    <property type="protein sequence ID" value="TPE52145.1"/>
    <property type="molecule type" value="Genomic_DNA"/>
</dbReference>
<sequence length="339" mass="36164">MIELLMDLCLAGQPDRCAAHLLPVPCVEAAARDWVAARPELVLRGWSCADPAARPALDVTEVAPGVFVHPGRQELADPENAGDEANLGFVIGAAGVAVIDAGGSRQVAEGLYAAIRARTDLPVKWLVLTHMHPDHTLGAEFFHEAGARIIGHARLPDALLNRSDSYAAAAARAMGPLVGLGAGTVLPDETVEESRDLDLGGRALRLEAWPTAHTDNDLTARDLATDTWFTGDLVFDRQTPSMDGSVLGWLRLLDELGAKPAARIVPGHGAASLPWPAGAETTRAYFTALVAETRAALARGESLGEASRHLGADLRGDWLLFDDFNARNATAVYRELEWE</sequence>
<dbReference type="CDD" id="cd16282">
    <property type="entry name" value="metallo-hydrolase-like_MBL-fold"/>
    <property type="match status" value="1"/>
</dbReference>
<dbReference type="PANTHER" id="PTHR42951">
    <property type="entry name" value="METALLO-BETA-LACTAMASE DOMAIN-CONTAINING"/>
    <property type="match status" value="1"/>
</dbReference>
<comment type="similarity">
    <text evidence="1">Belongs to the metallo-beta-lactamase superfamily. Class-B beta-lactamase family.</text>
</comment>
<gene>
    <name evidence="3" type="ORF">FJM51_06885</name>
</gene>
<dbReference type="AlphaFoldDB" id="A0A501WV09"/>
<feature type="domain" description="Metallo-beta-lactamase" evidence="2">
    <location>
        <begin position="85"/>
        <end position="268"/>
    </location>
</feature>
<dbReference type="PANTHER" id="PTHR42951:SF4">
    <property type="entry name" value="ACYL-COENZYME A THIOESTERASE MBLAC2"/>
    <property type="match status" value="1"/>
</dbReference>
<protein>
    <submittedName>
        <fullName evidence="3">Quinoprotein relay system zinc metallohydrolase 2</fullName>
    </submittedName>
</protein>
<evidence type="ECO:0000256" key="1">
    <source>
        <dbReference type="ARBA" id="ARBA00005250"/>
    </source>
</evidence>
<proteinExistence type="inferred from homology"/>